<evidence type="ECO:0000256" key="6">
    <source>
        <dbReference type="ARBA" id="ARBA00023004"/>
    </source>
</evidence>
<dbReference type="Pfam" id="PF00633">
    <property type="entry name" value="HHH"/>
    <property type="match status" value="1"/>
</dbReference>
<dbReference type="HOGENOM" id="CLU_012862_3_3_9"/>
<evidence type="ECO:0000256" key="11">
    <source>
        <dbReference type="ARBA" id="ARBA00023295"/>
    </source>
</evidence>
<dbReference type="InterPro" id="IPR003265">
    <property type="entry name" value="HhH-GPD_domain"/>
</dbReference>
<dbReference type="InterPro" id="IPR005759">
    <property type="entry name" value="Nth"/>
</dbReference>
<evidence type="ECO:0000256" key="7">
    <source>
        <dbReference type="ARBA" id="ARBA00023014"/>
    </source>
</evidence>
<dbReference type="GO" id="GO:0006285">
    <property type="term" value="P:base-excision repair, AP site formation"/>
    <property type="evidence" value="ECO:0007669"/>
    <property type="project" value="TreeGrafter"/>
</dbReference>
<comment type="catalytic activity">
    <reaction evidence="12">
        <text>2'-deoxyribonucleotide-(2'-deoxyribose 5'-phosphate)-2'-deoxyribonucleotide-DNA = a 3'-end 2'-deoxyribonucleotide-(2,3-dehydro-2,3-deoxyribose 5'-phosphate)-DNA + a 5'-end 5'-phospho-2'-deoxyribonucleoside-DNA + H(+)</text>
        <dbReference type="Rhea" id="RHEA:66592"/>
        <dbReference type="Rhea" id="RHEA-COMP:13180"/>
        <dbReference type="Rhea" id="RHEA-COMP:16897"/>
        <dbReference type="Rhea" id="RHEA-COMP:17067"/>
        <dbReference type="ChEBI" id="CHEBI:15378"/>
        <dbReference type="ChEBI" id="CHEBI:136412"/>
        <dbReference type="ChEBI" id="CHEBI:157695"/>
        <dbReference type="ChEBI" id="CHEBI:167181"/>
        <dbReference type="EC" id="4.2.99.18"/>
    </reaction>
</comment>
<evidence type="ECO:0000256" key="4">
    <source>
        <dbReference type="ARBA" id="ARBA00022763"/>
    </source>
</evidence>
<evidence type="ECO:0000313" key="15">
    <source>
        <dbReference type="EMBL" id="EDP17027.1"/>
    </source>
</evidence>
<name>A8RQG2_ENTBW</name>
<keyword evidence="3 12" id="KW-0479">Metal-binding</keyword>
<evidence type="ECO:0000256" key="3">
    <source>
        <dbReference type="ARBA" id="ARBA00022723"/>
    </source>
</evidence>
<evidence type="ECO:0000256" key="9">
    <source>
        <dbReference type="ARBA" id="ARBA00023204"/>
    </source>
</evidence>
<feature type="compositionally biased region" description="Basic and acidic residues" evidence="13">
    <location>
        <begin position="23"/>
        <end position="40"/>
    </location>
</feature>
<dbReference type="Pfam" id="PF00730">
    <property type="entry name" value="HhH-GPD"/>
    <property type="match status" value="1"/>
</dbReference>
<dbReference type="InterPro" id="IPR023170">
    <property type="entry name" value="HhH_base_excis_C"/>
</dbReference>
<dbReference type="eggNOG" id="COG0177">
    <property type="taxonomic scope" value="Bacteria"/>
</dbReference>
<comment type="cofactor">
    <cofactor evidence="12">
        <name>[4Fe-4S] cluster</name>
        <dbReference type="ChEBI" id="CHEBI:49883"/>
    </cofactor>
    <text evidence="12">Binds 1 [4Fe-4S] cluster.</text>
</comment>
<keyword evidence="8 12" id="KW-0238">DNA-binding</keyword>
<dbReference type="HAMAP" id="MF_00942">
    <property type="entry name" value="Nth"/>
    <property type="match status" value="1"/>
</dbReference>
<feature type="binding site" evidence="12">
    <location>
        <position position="268"/>
    </location>
    <ligand>
        <name>[4Fe-4S] cluster</name>
        <dbReference type="ChEBI" id="CHEBI:49883"/>
    </ligand>
</feature>
<keyword evidence="5 12" id="KW-0378">Hydrolase</keyword>
<dbReference type="InterPro" id="IPR000445">
    <property type="entry name" value="HhH_motif"/>
</dbReference>
<dbReference type="Gene3D" id="1.10.1670.10">
    <property type="entry name" value="Helix-hairpin-Helix base-excision DNA repair enzymes (C-terminal)"/>
    <property type="match status" value="1"/>
</dbReference>
<accession>A8RQG2</accession>
<comment type="caution">
    <text evidence="15">The sequence shown here is derived from an EMBL/GenBank/DDBJ whole genome shotgun (WGS) entry which is preliminary data.</text>
</comment>
<dbReference type="SMART" id="SM00478">
    <property type="entry name" value="ENDO3c"/>
    <property type="match status" value="1"/>
</dbReference>
<organism evidence="15 16">
    <name type="scientific">Enterocloster bolteae (strain ATCC BAA-613 / DSM 15670 / CCUG 46953 / JCM 12243 / WAL 16351)</name>
    <name type="common">Clostridium bolteae</name>
    <dbReference type="NCBI Taxonomy" id="411902"/>
    <lineage>
        <taxon>Bacteria</taxon>
        <taxon>Bacillati</taxon>
        <taxon>Bacillota</taxon>
        <taxon>Clostridia</taxon>
        <taxon>Lachnospirales</taxon>
        <taxon>Lachnospiraceae</taxon>
        <taxon>Enterocloster</taxon>
    </lineage>
</organism>
<keyword evidence="2 12" id="KW-0004">4Fe-4S</keyword>
<feature type="binding site" evidence="12">
    <location>
        <position position="262"/>
    </location>
    <ligand>
        <name>[4Fe-4S] cluster</name>
        <dbReference type="ChEBI" id="CHEBI:49883"/>
    </ligand>
</feature>
<dbReference type="GO" id="GO:0019104">
    <property type="term" value="F:DNA N-glycosylase activity"/>
    <property type="evidence" value="ECO:0007669"/>
    <property type="project" value="UniProtKB-UniRule"/>
</dbReference>
<dbReference type="EMBL" id="ABCC02000025">
    <property type="protein sequence ID" value="EDP17027.1"/>
    <property type="molecule type" value="Genomic_DNA"/>
</dbReference>
<dbReference type="GO" id="GO:0140078">
    <property type="term" value="F:class I DNA-(apurinic or apyrimidinic site) endonuclease activity"/>
    <property type="evidence" value="ECO:0007669"/>
    <property type="project" value="UniProtKB-EC"/>
</dbReference>
<dbReference type="GO" id="GO:0046872">
    <property type="term" value="F:metal ion binding"/>
    <property type="evidence" value="ECO:0007669"/>
    <property type="project" value="UniProtKB-KW"/>
</dbReference>
<keyword evidence="11 12" id="KW-0326">Glycosidase</keyword>
<dbReference type="CDD" id="cd00056">
    <property type="entry name" value="ENDO3c"/>
    <property type="match status" value="1"/>
</dbReference>
<dbReference type="FunFam" id="1.10.340.30:FF:000001">
    <property type="entry name" value="Endonuclease III"/>
    <property type="match status" value="1"/>
</dbReference>
<dbReference type="PROSITE" id="PS00764">
    <property type="entry name" value="ENDONUCLEASE_III_1"/>
    <property type="match status" value="1"/>
</dbReference>
<evidence type="ECO:0000313" key="16">
    <source>
        <dbReference type="Proteomes" id="UP000005396"/>
    </source>
</evidence>
<dbReference type="PaxDb" id="411902-CLOBOL_02727"/>
<gene>
    <name evidence="12" type="primary">nth</name>
    <name evidence="15" type="ORF">CLOBOL_02727</name>
</gene>
<dbReference type="Proteomes" id="UP000005396">
    <property type="component" value="Unassembled WGS sequence"/>
</dbReference>
<keyword evidence="6 12" id="KW-0408">Iron</keyword>
<dbReference type="AlphaFoldDB" id="A8RQG2"/>
<reference evidence="15 16" key="1">
    <citation type="submission" date="2007-08" db="EMBL/GenBank/DDBJ databases">
        <authorList>
            <person name="Fulton L."/>
            <person name="Clifton S."/>
            <person name="Fulton B."/>
            <person name="Xu J."/>
            <person name="Minx P."/>
            <person name="Pepin K.H."/>
            <person name="Johnson M."/>
            <person name="Thiruvilangam P."/>
            <person name="Bhonagiri V."/>
            <person name="Nash W.E."/>
            <person name="Mardis E.R."/>
            <person name="Wilson R.K."/>
        </authorList>
    </citation>
    <scope>NUCLEOTIDE SEQUENCE [LARGE SCALE GENOMIC DNA]</scope>
    <source>
        <strain evidence="16">ATCC BAA-613 / DSM 15670 / CCUG 46953 / JCM 12243 / WAL 16351</strain>
    </source>
</reference>
<keyword evidence="7 12" id="KW-0411">Iron-sulfur</keyword>
<protein>
    <recommendedName>
        <fullName evidence="12">Endonuclease III</fullName>
        <ecNumber evidence="12">4.2.99.18</ecNumber>
    </recommendedName>
    <alternativeName>
        <fullName evidence="12">DNA-(apurinic or apyrimidinic site) lyase</fullName>
    </alternativeName>
</protein>
<feature type="domain" description="HhH-GPD" evidence="14">
    <location>
        <begin position="103"/>
        <end position="250"/>
    </location>
</feature>
<evidence type="ECO:0000256" key="12">
    <source>
        <dbReference type="HAMAP-Rule" id="MF_00942"/>
    </source>
</evidence>
<dbReference type="FunFam" id="1.10.1670.10:FF:000001">
    <property type="entry name" value="Endonuclease III"/>
    <property type="match status" value="1"/>
</dbReference>
<comment type="similarity">
    <text evidence="1 12">Belongs to the Nth/MutY family.</text>
</comment>
<evidence type="ECO:0000256" key="8">
    <source>
        <dbReference type="ARBA" id="ARBA00023125"/>
    </source>
</evidence>
<dbReference type="PANTHER" id="PTHR10359:SF18">
    <property type="entry name" value="ENDONUCLEASE III"/>
    <property type="match status" value="1"/>
</dbReference>
<feature type="compositionally biased region" description="Basic and acidic residues" evidence="13">
    <location>
        <begin position="1"/>
        <end position="10"/>
    </location>
</feature>
<keyword evidence="9 12" id="KW-0234">DNA repair</keyword>
<dbReference type="SUPFAM" id="SSF48150">
    <property type="entry name" value="DNA-glycosylase"/>
    <property type="match status" value="1"/>
</dbReference>
<dbReference type="GO" id="GO:0051539">
    <property type="term" value="F:4 iron, 4 sulfur cluster binding"/>
    <property type="evidence" value="ECO:0007669"/>
    <property type="project" value="UniProtKB-UniRule"/>
</dbReference>
<evidence type="ECO:0000256" key="5">
    <source>
        <dbReference type="ARBA" id="ARBA00022801"/>
    </source>
</evidence>
<evidence type="ECO:0000256" key="2">
    <source>
        <dbReference type="ARBA" id="ARBA00022485"/>
    </source>
</evidence>
<reference evidence="15 16" key="2">
    <citation type="submission" date="2007-09" db="EMBL/GenBank/DDBJ databases">
        <title>Draft genome sequence of Clostridium bolteae (ATCC BAA-613).</title>
        <authorList>
            <person name="Sudarsanam P."/>
            <person name="Ley R."/>
            <person name="Guruge J."/>
            <person name="Turnbaugh P.J."/>
            <person name="Mahowald M."/>
            <person name="Liep D."/>
            <person name="Gordon J."/>
        </authorList>
    </citation>
    <scope>NUCLEOTIDE SEQUENCE [LARGE SCALE GENOMIC DNA]</scope>
    <source>
        <strain evidence="16">ATCC BAA-613 / DSM 15670 / CCUG 46953 / JCM 12243 / WAL 16351</strain>
    </source>
</reference>
<dbReference type="InterPro" id="IPR004035">
    <property type="entry name" value="Endouclease-III_FeS-bd_BS"/>
</dbReference>
<dbReference type="InterPro" id="IPR011257">
    <property type="entry name" value="DNA_glycosylase"/>
</dbReference>
<sequence length="273" mass="31206">MQQKRCDERTGYMLQKTILNEPETDRKTGRGIKSDRDTKAGRGRKAGGGTKTQGRPKAVRETKAELAARIARILDVLDREYGTEYRCYLNHETPWQLLIAVIMSAQCTDARVNIVTADLFQKYDTLEKFAAADLKELEQDIHSIGFYHMKAKNIIACCRDLVERFGGEVPRTIEELTSLAGVGRKTANVIRGNIYNEPSIVVDTHVKRISRKLGLTKEEEPEKIEYDLMKVLPKDHWILWNIHIITLGRTICIARRPKCCECFLREECPGREA</sequence>
<dbReference type="Gene3D" id="1.10.340.30">
    <property type="entry name" value="Hypothetical protein, domain 2"/>
    <property type="match status" value="1"/>
</dbReference>
<feature type="binding site" evidence="12">
    <location>
        <position position="252"/>
    </location>
    <ligand>
        <name>[4Fe-4S] cluster</name>
        <dbReference type="ChEBI" id="CHEBI:49883"/>
    </ligand>
</feature>
<comment type="function">
    <text evidence="12">DNA repair enzyme that has both DNA N-glycosylase activity and AP-lyase activity. The DNA N-glycosylase activity releases various damaged pyrimidines from DNA by cleaving the N-glycosidic bond, leaving an AP (apurinic/apyrimidinic) site. The AP-lyase activity cleaves the phosphodiester bond 3' to the AP site by a beta-elimination, leaving a 3'-terminal unsaturated sugar and a product with a terminal 5'-phosphate.</text>
</comment>
<evidence type="ECO:0000256" key="10">
    <source>
        <dbReference type="ARBA" id="ARBA00023239"/>
    </source>
</evidence>
<dbReference type="NCBIfam" id="TIGR01083">
    <property type="entry name" value="nth"/>
    <property type="match status" value="1"/>
</dbReference>
<proteinExistence type="inferred from homology"/>
<feature type="binding site" evidence="12">
    <location>
        <position position="259"/>
    </location>
    <ligand>
        <name>[4Fe-4S] cluster</name>
        <dbReference type="ChEBI" id="CHEBI:49883"/>
    </ligand>
</feature>
<dbReference type="PANTHER" id="PTHR10359">
    <property type="entry name" value="A/G-SPECIFIC ADENINE GLYCOSYLASE/ENDONUCLEASE III"/>
    <property type="match status" value="1"/>
</dbReference>
<keyword evidence="10 12" id="KW-0456">Lyase</keyword>
<dbReference type="GO" id="GO:0003677">
    <property type="term" value="F:DNA binding"/>
    <property type="evidence" value="ECO:0007669"/>
    <property type="project" value="UniProtKB-UniRule"/>
</dbReference>
<evidence type="ECO:0000259" key="14">
    <source>
        <dbReference type="SMART" id="SM00478"/>
    </source>
</evidence>
<evidence type="ECO:0000256" key="13">
    <source>
        <dbReference type="SAM" id="MobiDB-lite"/>
    </source>
</evidence>
<feature type="region of interest" description="Disordered" evidence="13">
    <location>
        <begin position="1"/>
        <end position="58"/>
    </location>
</feature>
<keyword evidence="4 12" id="KW-0227">DNA damage</keyword>
<dbReference type="EC" id="4.2.99.18" evidence="12"/>
<evidence type="ECO:0000256" key="1">
    <source>
        <dbReference type="ARBA" id="ARBA00008343"/>
    </source>
</evidence>